<dbReference type="SUPFAM" id="SSF55874">
    <property type="entry name" value="ATPase domain of HSP90 chaperone/DNA topoisomerase II/histidine kinase"/>
    <property type="match status" value="1"/>
</dbReference>
<feature type="modified residue" description="4-aspartylphosphate" evidence="13">
    <location>
        <position position="725"/>
    </location>
</feature>
<dbReference type="SUPFAM" id="SSF158472">
    <property type="entry name" value="HAMP domain-like"/>
    <property type="match status" value="1"/>
</dbReference>
<keyword evidence="9" id="KW-0902">Two-component regulatory system</keyword>
<dbReference type="SUPFAM" id="SSF55785">
    <property type="entry name" value="PYP-like sensor domain (PAS domain)"/>
    <property type="match status" value="1"/>
</dbReference>
<keyword evidence="14" id="KW-0812">Transmembrane</keyword>
<dbReference type="PROSITE" id="PS50112">
    <property type="entry name" value="PAS"/>
    <property type="match status" value="1"/>
</dbReference>
<dbReference type="Pfam" id="PF01627">
    <property type="entry name" value="Hpt"/>
    <property type="match status" value="1"/>
</dbReference>
<dbReference type="Gene3D" id="1.20.120.160">
    <property type="entry name" value="HPT domain"/>
    <property type="match status" value="1"/>
</dbReference>
<dbReference type="InterPro" id="IPR036097">
    <property type="entry name" value="HisK_dim/P_sf"/>
</dbReference>
<evidence type="ECO:0000256" key="12">
    <source>
        <dbReference type="PROSITE-ProRule" id="PRU00110"/>
    </source>
</evidence>
<dbReference type="PROSITE" id="PS50109">
    <property type="entry name" value="HIS_KIN"/>
    <property type="match status" value="1"/>
</dbReference>
<feature type="domain" description="Response regulatory" evidence="16">
    <location>
        <begin position="672"/>
        <end position="793"/>
    </location>
</feature>
<dbReference type="GO" id="GO:0005524">
    <property type="term" value="F:ATP binding"/>
    <property type="evidence" value="ECO:0007669"/>
    <property type="project" value="UniProtKB-KW"/>
</dbReference>
<evidence type="ECO:0000256" key="1">
    <source>
        <dbReference type="ARBA" id="ARBA00000085"/>
    </source>
</evidence>
<dbReference type="Pfam" id="PF00672">
    <property type="entry name" value="HAMP"/>
    <property type="match status" value="1"/>
</dbReference>
<keyword evidence="21" id="KW-1185">Reference proteome</keyword>
<evidence type="ECO:0000259" key="15">
    <source>
        <dbReference type="PROSITE" id="PS50109"/>
    </source>
</evidence>
<dbReference type="PROSITE" id="PS50894">
    <property type="entry name" value="HPT"/>
    <property type="match status" value="1"/>
</dbReference>
<dbReference type="PANTHER" id="PTHR45339:SF5">
    <property type="entry name" value="HISTIDINE KINASE"/>
    <property type="match status" value="1"/>
</dbReference>
<dbReference type="InterPro" id="IPR036890">
    <property type="entry name" value="HATPase_C_sf"/>
</dbReference>
<keyword evidence="4 13" id="KW-0597">Phosphoprotein</keyword>
<dbReference type="InterPro" id="IPR001789">
    <property type="entry name" value="Sig_transdc_resp-reg_receiver"/>
</dbReference>
<dbReference type="Pfam" id="PF00072">
    <property type="entry name" value="Response_reg"/>
    <property type="match status" value="2"/>
</dbReference>
<comment type="catalytic activity">
    <reaction evidence="1">
        <text>ATP + protein L-histidine = ADP + protein N-phospho-L-histidine.</text>
        <dbReference type="EC" id="2.7.13.3"/>
    </reaction>
</comment>
<dbReference type="SMART" id="SM00387">
    <property type="entry name" value="HATPase_c"/>
    <property type="match status" value="1"/>
</dbReference>
<sequence length="1167" mass="128148">MTNQAEFKRDLTIKTKLVLIMLATSVLALMLAGAGFIAQENMRVKEDMGRDLSSLARIIASRSTVALSFNDSGVANATLAALSAKDTVVSACIYDSANQLFALYEHGLACPAQHPDPLAIDRPLFDGTYCTVNEMITLDGRTLGKVWIASSLAELDSLWRDFLAAATGIVMLSGLFALLLASSLQQVVSGPLVRLKKTVETINNQKNYTLRAVQESNDELGALIQAFNTMIATIETRDSELLALNWQLAENERQLAAINEGLEERVKARTAELAESNAKLAHNSVMLATVLDSMSQGLIAFDSNLKLLVWNKKLSEVRGYPESMLEVGRDHADFMQFDLTDPQLRFRNPDAELRQLLDDIRRFQPHNFTRQRLDNRVIEISGGPIADGGFVSTYEDVTLRKQAEVALKEARDAAESATQIKSQFLANMSHEIRTPMNGVMGMLHLALQTELTASQRNYLAKAHSSARTLLGILNDILDFSKIEAGKLALEETEFRFDSVVEQLADMIGYQAGLKGIEFLIRHDPQIPPVLVGDPLRFGQVLTNLCGNALKFTEAGELELAFHCLAKTESTIDLRISVRDTGIGMSEDDQHKLFQEFTQADQGTSRRFGGTGLGLAICKTLVEMMRGRIWIEQSQLGQGTTFCFTVRLGVATDTLLHQDALEQSIGKLLADVRVLVVDDNDASREIISDMLRPFQLRVSCSASAAAALSALRDMPADQPFDVVLMDWKMPGMNGDEAIRQIRADTSLVPQPKIIMVTAYGSEDVMRLAGRAGIDGFLIKPVSPSSLLDAILSALGRGRIQGVVDKFKQLGGADIAGSKQLQGIRLLLVEDNEINREFACELLRSHDIQVDEAVNGSEAVSMVRQHHYDAVLMDIQMPVLDGLQATGQIRALAQSEGDRRYAAMPIIAMTAHAMARDVEKSLEAGMNDHVTKPIDPDRLFKALATWIPIAADGSQGSEAAWTYQVADYPKDLQTLTSLDIVQGIRRIGGNPDAYRKQLYRFQEHYPDAVAEIRGLINAGELKQAEERCHALKGVSGNLGAVELFEAAAGIDIVLKQNQIPPAEHLQRMDGFLRKLIAEIQTLQTVADSRETVQGQEAATVADAEIAADLAKLSQLLESDLGAAESMLEQLRRSMAGHEHLPLLEDIAKKIDRFAIDEALKQLSKLLQKF</sequence>
<keyword evidence="14" id="KW-1133">Transmembrane helix</keyword>
<evidence type="ECO:0000259" key="18">
    <source>
        <dbReference type="PROSITE" id="PS50885"/>
    </source>
</evidence>
<keyword evidence="8" id="KW-0067">ATP-binding</keyword>
<evidence type="ECO:0000313" key="21">
    <source>
        <dbReference type="Proteomes" id="UP000030512"/>
    </source>
</evidence>
<evidence type="ECO:0000259" key="19">
    <source>
        <dbReference type="PROSITE" id="PS50894"/>
    </source>
</evidence>
<evidence type="ECO:0000256" key="8">
    <source>
        <dbReference type="ARBA" id="ARBA00022840"/>
    </source>
</evidence>
<comment type="subcellular location">
    <subcellularLocation>
        <location evidence="2">Membrane</location>
    </subcellularLocation>
</comment>
<dbReference type="CDD" id="cd17546">
    <property type="entry name" value="REC_hyHK_CKI1_RcsC-like"/>
    <property type="match status" value="2"/>
</dbReference>
<dbReference type="PROSITE" id="PS50885">
    <property type="entry name" value="HAMP"/>
    <property type="match status" value="1"/>
</dbReference>
<gene>
    <name evidence="20" type="ORF">JT25_018835</name>
</gene>
<feature type="domain" description="Histidine kinase" evidence="15">
    <location>
        <begin position="427"/>
        <end position="649"/>
    </location>
</feature>
<dbReference type="OrthoDB" id="9810730at2"/>
<dbReference type="SUPFAM" id="SSF47384">
    <property type="entry name" value="Homodimeric domain of signal transducing histidine kinase"/>
    <property type="match status" value="1"/>
</dbReference>
<accession>A0A126T8Y4</accession>
<dbReference type="SMART" id="SM00304">
    <property type="entry name" value="HAMP"/>
    <property type="match status" value="1"/>
</dbReference>
<dbReference type="CDD" id="cd06225">
    <property type="entry name" value="HAMP"/>
    <property type="match status" value="1"/>
</dbReference>
<proteinExistence type="predicted"/>
<dbReference type="Pfam" id="PF17152">
    <property type="entry name" value="CHASE8"/>
    <property type="match status" value="1"/>
</dbReference>
<feature type="domain" description="Response regulatory" evidence="16">
    <location>
        <begin position="823"/>
        <end position="945"/>
    </location>
</feature>
<dbReference type="InterPro" id="IPR035965">
    <property type="entry name" value="PAS-like_dom_sf"/>
</dbReference>
<dbReference type="EMBL" id="CP014476">
    <property type="protein sequence ID" value="AMK78520.1"/>
    <property type="molecule type" value="Genomic_DNA"/>
</dbReference>
<feature type="transmembrane region" description="Helical" evidence="14">
    <location>
        <begin position="17"/>
        <end position="38"/>
    </location>
</feature>
<dbReference type="SUPFAM" id="SSF47226">
    <property type="entry name" value="Histidine-containing phosphotransfer domain, HPT domain"/>
    <property type="match status" value="1"/>
</dbReference>
<evidence type="ECO:0000256" key="2">
    <source>
        <dbReference type="ARBA" id="ARBA00004370"/>
    </source>
</evidence>
<dbReference type="InterPro" id="IPR004358">
    <property type="entry name" value="Sig_transdc_His_kin-like_C"/>
</dbReference>
<dbReference type="Gene3D" id="3.30.450.20">
    <property type="entry name" value="PAS domain"/>
    <property type="match status" value="1"/>
</dbReference>
<protein>
    <recommendedName>
        <fullName evidence="11">Sensory/regulatory protein RpfC</fullName>
        <ecNumber evidence="3">2.7.13.3</ecNumber>
    </recommendedName>
</protein>
<evidence type="ECO:0000256" key="9">
    <source>
        <dbReference type="ARBA" id="ARBA00023012"/>
    </source>
</evidence>
<organism evidence="20 21">
    <name type="scientific">Methylomonas denitrificans</name>
    <dbReference type="NCBI Taxonomy" id="1538553"/>
    <lineage>
        <taxon>Bacteria</taxon>
        <taxon>Pseudomonadati</taxon>
        <taxon>Pseudomonadota</taxon>
        <taxon>Gammaproteobacteria</taxon>
        <taxon>Methylococcales</taxon>
        <taxon>Methylococcaceae</taxon>
        <taxon>Methylomonas</taxon>
    </lineage>
</organism>
<dbReference type="GO" id="GO:0005886">
    <property type="term" value="C:plasma membrane"/>
    <property type="evidence" value="ECO:0007669"/>
    <property type="project" value="UniProtKB-SubCell"/>
</dbReference>
<dbReference type="Gene3D" id="6.10.340.10">
    <property type="match status" value="1"/>
</dbReference>
<dbReference type="FunFam" id="3.30.565.10:FF:000010">
    <property type="entry name" value="Sensor histidine kinase RcsC"/>
    <property type="match status" value="1"/>
</dbReference>
<evidence type="ECO:0000259" key="16">
    <source>
        <dbReference type="PROSITE" id="PS50110"/>
    </source>
</evidence>
<keyword evidence="5" id="KW-0808">Transferase</keyword>
<evidence type="ECO:0000259" key="17">
    <source>
        <dbReference type="PROSITE" id="PS50112"/>
    </source>
</evidence>
<dbReference type="SMART" id="SM00448">
    <property type="entry name" value="REC"/>
    <property type="match status" value="2"/>
</dbReference>
<feature type="domain" description="PAS" evidence="17">
    <location>
        <begin position="283"/>
        <end position="325"/>
    </location>
</feature>
<evidence type="ECO:0000256" key="5">
    <source>
        <dbReference type="ARBA" id="ARBA00022679"/>
    </source>
</evidence>
<dbReference type="PANTHER" id="PTHR45339">
    <property type="entry name" value="HYBRID SIGNAL TRANSDUCTION HISTIDINE KINASE J"/>
    <property type="match status" value="1"/>
</dbReference>
<reference evidence="20 21" key="1">
    <citation type="journal article" date="2015" name="Environ. Microbiol.">
        <title>Methane oxidation coupled to nitrate reduction under hypoxia by the Gammaproteobacterium Methylomonas denitrificans, sp. nov. type strain FJG1.</title>
        <authorList>
            <person name="Kits K.D."/>
            <person name="Klotz M.G."/>
            <person name="Stein L.Y."/>
        </authorList>
    </citation>
    <scope>NUCLEOTIDE SEQUENCE [LARGE SCALE GENOMIC DNA]</scope>
    <source>
        <strain evidence="20 21">FJG1</strain>
    </source>
</reference>
<dbReference type="CDD" id="cd16922">
    <property type="entry name" value="HATPase_EvgS-ArcB-TorS-like"/>
    <property type="match status" value="1"/>
</dbReference>
<evidence type="ECO:0000313" key="20">
    <source>
        <dbReference type="EMBL" id="AMK78520.1"/>
    </source>
</evidence>
<dbReference type="CDD" id="cd00082">
    <property type="entry name" value="HisKA"/>
    <property type="match status" value="1"/>
</dbReference>
<evidence type="ECO:0000256" key="14">
    <source>
        <dbReference type="SAM" id="Phobius"/>
    </source>
</evidence>
<dbReference type="Proteomes" id="UP000030512">
    <property type="component" value="Chromosome"/>
</dbReference>
<dbReference type="SMART" id="SM00073">
    <property type="entry name" value="HPT"/>
    <property type="match status" value="1"/>
</dbReference>
<dbReference type="SMART" id="SM00388">
    <property type="entry name" value="HisKA"/>
    <property type="match status" value="1"/>
</dbReference>
<feature type="domain" description="HAMP" evidence="18">
    <location>
        <begin position="186"/>
        <end position="239"/>
    </location>
</feature>
<dbReference type="PRINTS" id="PR00344">
    <property type="entry name" value="BCTRLSENSOR"/>
</dbReference>
<dbReference type="Gene3D" id="1.10.287.130">
    <property type="match status" value="1"/>
</dbReference>
<keyword evidence="14" id="KW-0472">Membrane</keyword>
<feature type="modified residue" description="4-aspartylphosphate" evidence="13">
    <location>
        <position position="872"/>
    </location>
</feature>
<feature type="modified residue" description="Phosphohistidine" evidence="12">
    <location>
        <position position="1027"/>
    </location>
</feature>
<dbReference type="InterPro" id="IPR036641">
    <property type="entry name" value="HPT_dom_sf"/>
</dbReference>
<dbReference type="InterPro" id="IPR011006">
    <property type="entry name" value="CheY-like_superfamily"/>
</dbReference>
<dbReference type="InterPro" id="IPR033417">
    <property type="entry name" value="CHASE8"/>
</dbReference>
<dbReference type="Pfam" id="PF00512">
    <property type="entry name" value="HisKA"/>
    <property type="match status" value="1"/>
</dbReference>
<dbReference type="STRING" id="1538553.JT25_018835"/>
<dbReference type="KEGG" id="mdn:JT25_018835"/>
<keyword evidence="6" id="KW-0547">Nucleotide-binding</keyword>
<dbReference type="FunFam" id="1.10.287.130:FF:000002">
    <property type="entry name" value="Two-component osmosensing histidine kinase"/>
    <property type="match status" value="1"/>
</dbReference>
<evidence type="ECO:0000256" key="10">
    <source>
        <dbReference type="ARBA" id="ARBA00064003"/>
    </source>
</evidence>
<dbReference type="SUPFAM" id="SSF52172">
    <property type="entry name" value="CheY-like"/>
    <property type="match status" value="2"/>
</dbReference>
<dbReference type="InterPro" id="IPR003660">
    <property type="entry name" value="HAMP_dom"/>
</dbReference>
<comment type="subunit">
    <text evidence="10">At low DSF concentrations, interacts with RpfF.</text>
</comment>
<evidence type="ECO:0000256" key="7">
    <source>
        <dbReference type="ARBA" id="ARBA00022777"/>
    </source>
</evidence>
<dbReference type="InterPro" id="IPR005467">
    <property type="entry name" value="His_kinase_dom"/>
</dbReference>
<evidence type="ECO:0000256" key="13">
    <source>
        <dbReference type="PROSITE-ProRule" id="PRU00169"/>
    </source>
</evidence>
<dbReference type="EC" id="2.7.13.3" evidence="3"/>
<dbReference type="InterPro" id="IPR000014">
    <property type="entry name" value="PAS"/>
</dbReference>
<dbReference type="InterPro" id="IPR008207">
    <property type="entry name" value="Sig_transdc_His_kin_Hpt_dom"/>
</dbReference>
<evidence type="ECO:0000256" key="4">
    <source>
        <dbReference type="ARBA" id="ARBA00022553"/>
    </source>
</evidence>
<dbReference type="InterPro" id="IPR003661">
    <property type="entry name" value="HisK_dim/P_dom"/>
</dbReference>
<keyword evidence="7" id="KW-0418">Kinase</keyword>
<dbReference type="RefSeq" id="WP_052142226.1">
    <property type="nucleotide sequence ID" value="NZ_CP014476.1"/>
</dbReference>
<dbReference type="Pfam" id="PF12860">
    <property type="entry name" value="PAS_7"/>
    <property type="match status" value="1"/>
</dbReference>
<feature type="domain" description="HPt" evidence="19">
    <location>
        <begin position="988"/>
        <end position="1087"/>
    </location>
</feature>
<dbReference type="InterPro" id="IPR003594">
    <property type="entry name" value="HATPase_dom"/>
</dbReference>
<name>A0A126T8Y4_9GAMM</name>
<dbReference type="Gene3D" id="3.40.50.2300">
    <property type="match status" value="2"/>
</dbReference>
<evidence type="ECO:0000256" key="11">
    <source>
        <dbReference type="ARBA" id="ARBA00068150"/>
    </source>
</evidence>
<dbReference type="Gene3D" id="3.30.565.10">
    <property type="entry name" value="Histidine kinase-like ATPase, C-terminal domain"/>
    <property type="match status" value="1"/>
</dbReference>
<evidence type="ECO:0000256" key="6">
    <source>
        <dbReference type="ARBA" id="ARBA00022741"/>
    </source>
</evidence>
<dbReference type="PROSITE" id="PS50110">
    <property type="entry name" value="RESPONSE_REGULATORY"/>
    <property type="match status" value="2"/>
</dbReference>
<dbReference type="Pfam" id="PF02518">
    <property type="entry name" value="HATPase_c"/>
    <property type="match status" value="1"/>
</dbReference>
<dbReference type="AlphaFoldDB" id="A0A126T8Y4"/>
<dbReference type="GO" id="GO:0000155">
    <property type="term" value="F:phosphorelay sensor kinase activity"/>
    <property type="evidence" value="ECO:0007669"/>
    <property type="project" value="InterPro"/>
</dbReference>
<evidence type="ECO:0000256" key="3">
    <source>
        <dbReference type="ARBA" id="ARBA00012438"/>
    </source>
</evidence>